<evidence type="ECO:0000313" key="2">
    <source>
        <dbReference type="Proteomes" id="UP001589645"/>
    </source>
</evidence>
<reference evidence="1 2" key="1">
    <citation type="submission" date="2024-09" db="EMBL/GenBank/DDBJ databases">
        <authorList>
            <person name="Sun Q."/>
            <person name="Mori K."/>
        </authorList>
    </citation>
    <scope>NUCLEOTIDE SEQUENCE [LARGE SCALE GENOMIC DNA]</scope>
    <source>
        <strain evidence="1 2">CECT 8064</strain>
    </source>
</reference>
<dbReference type="RefSeq" id="WP_390191967.1">
    <property type="nucleotide sequence ID" value="NZ_JBHMEP010000002.1"/>
</dbReference>
<accession>A0ABV5HM08</accession>
<keyword evidence="2" id="KW-1185">Reference proteome</keyword>
<dbReference type="EMBL" id="JBHMEP010000002">
    <property type="protein sequence ID" value="MFB9135275.1"/>
    <property type="molecule type" value="Genomic_DNA"/>
</dbReference>
<gene>
    <name evidence="1" type="ORF">ACFFUV_09910</name>
</gene>
<name>A0ABV5HM08_9VIBR</name>
<organism evidence="1 2">
    <name type="scientific">Vibrio olivae</name>
    <dbReference type="NCBI Taxonomy" id="1243002"/>
    <lineage>
        <taxon>Bacteria</taxon>
        <taxon>Pseudomonadati</taxon>
        <taxon>Pseudomonadota</taxon>
        <taxon>Gammaproteobacteria</taxon>
        <taxon>Vibrionales</taxon>
        <taxon>Vibrionaceae</taxon>
        <taxon>Vibrio</taxon>
    </lineage>
</organism>
<evidence type="ECO:0000313" key="1">
    <source>
        <dbReference type="EMBL" id="MFB9135275.1"/>
    </source>
</evidence>
<protein>
    <submittedName>
        <fullName evidence="1">Uncharacterized protein</fullName>
    </submittedName>
</protein>
<comment type="caution">
    <text evidence="1">The sequence shown here is derived from an EMBL/GenBank/DDBJ whole genome shotgun (WGS) entry which is preliminary data.</text>
</comment>
<sequence>MNHYSFVFMDSLNEAFLNDFEVRFENQETLVLDNYHELFIFLNLYSSSLLDGVFPEVEDAVSGWCLSKIPLSKNQEEFESFYQNWLNKTGRDNNMDEYGQLLCLNSFFGKVPKASLVVVLHEAT</sequence>
<dbReference type="Proteomes" id="UP001589645">
    <property type="component" value="Unassembled WGS sequence"/>
</dbReference>
<proteinExistence type="predicted"/>